<dbReference type="GO" id="GO:0052856">
    <property type="term" value="F:NAD(P)HX epimerase activity"/>
    <property type="evidence" value="ECO:0007669"/>
    <property type="project" value="UniProtKB-EC"/>
</dbReference>
<evidence type="ECO:0000256" key="4">
    <source>
        <dbReference type="ARBA" id="ARBA00009524"/>
    </source>
</evidence>
<protein>
    <recommendedName>
        <fullName evidence="17">ADP-dependent (S)-NAD(P)H-hydrate dehydratase</fullName>
        <ecNumber evidence="17">4.2.1.136</ecNumber>
    </recommendedName>
    <alternativeName>
        <fullName evidence="17">ADP-dependent NAD(P)HX dehydratase</fullName>
    </alternativeName>
</protein>
<evidence type="ECO:0000313" key="24">
    <source>
        <dbReference type="Proteomes" id="UP000231990"/>
    </source>
</evidence>
<dbReference type="HAMAP" id="MF_01965">
    <property type="entry name" value="NADHX_dehydratase"/>
    <property type="match status" value="1"/>
</dbReference>
<evidence type="ECO:0000313" key="23">
    <source>
        <dbReference type="Proteomes" id="UP000231962"/>
    </source>
</evidence>
<comment type="similarity">
    <text evidence="4 18">In the C-terminal section; belongs to the NnrD/CARKD family.</text>
</comment>
<comment type="cofactor">
    <cofactor evidence="18">
        <name>K(+)</name>
        <dbReference type="ChEBI" id="CHEBI:29103"/>
    </cofactor>
    <text evidence="18">Binds 1 potassium ion per subunit.</text>
</comment>
<comment type="catalytic activity">
    <reaction evidence="15 17 18">
        <text>(6S)-NADHX + ADP = AMP + phosphate + NADH + H(+)</text>
        <dbReference type="Rhea" id="RHEA:32223"/>
        <dbReference type="ChEBI" id="CHEBI:15378"/>
        <dbReference type="ChEBI" id="CHEBI:43474"/>
        <dbReference type="ChEBI" id="CHEBI:57945"/>
        <dbReference type="ChEBI" id="CHEBI:64074"/>
        <dbReference type="ChEBI" id="CHEBI:456215"/>
        <dbReference type="ChEBI" id="CHEBI:456216"/>
        <dbReference type="EC" id="4.2.1.136"/>
    </reaction>
</comment>
<dbReference type="PANTHER" id="PTHR12592">
    <property type="entry name" value="ATP-DEPENDENT (S)-NAD(P)H-HYDRATE DEHYDRATASE FAMILY MEMBER"/>
    <property type="match status" value="1"/>
</dbReference>
<comment type="catalytic activity">
    <reaction evidence="1 18">
        <text>(6R)-NADHX = (6S)-NADHX</text>
        <dbReference type="Rhea" id="RHEA:32215"/>
        <dbReference type="ChEBI" id="CHEBI:64074"/>
        <dbReference type="ChEBI" id="CHEBI:64075"/>
        <dbReference type="EC" id="5.1.99.6"/>
    </reaction>
</comment>
<dbReference type="InterPro" id="IPR036652">
    <property type="entry name" value="YjeF_N_dom_sf"/>
</dbReference>
<feature type="binding site" evidence="17">
    <location>
        <position position="365"/>
    </location>
    <ligand>
        <name>(6S)-NADPHX</name>
        <dbReference type="ChEBI" id="CHEBI:64076"/>
    </ligand>
</feature>
<feature type="binding site" evidence="17">
    <location>
        <position position="323"/>
    </location>
    <ligand>
        <name>(6S)-NADPHX</name>
        <dbReference type="ChEBI" id="CHEBI:64076"/>
    </ligand>
</feature>
<keyword evidence="11 18" id="KW-0413">Isomerase</keyword>
<keyword evidence="12 17" id="KW-0456">Lyase</keyword>
<keyword evidence="5 18" id="KW-0479">Metal-binding</keyword>
<dbReference type="CDD" id="cd01171">
    <property type="entry name" value="YXKO-related"/>
    <property type="match status" value="1"/>
</dbReference>
<dbReference type="GO" id="GO:0046872">
    <property type="term" value="F:metal ion binding"/>
    <property type="evidence" value="ECO:0007669"/>
    <property type="project" value="UniProtKB-UniRule"/>
</dbReference>
<organism evidence="22 24">
    <name type="scientific">Leptospira perolatii</name>
    <dbReference type="NCBI Taxonomy" id="2023191"/>
    <lineage>
        <taxon>Bacteria</taxon>
        <taxon>Pseudomonadati</taxon>
        <taxon>Spirochaetota</taxon>
        <taxon>Spirochaetia</taxon>
        <taxon>Leptospirales</taxon>
        <taxon>Leptospiraceae</taxon>
        <taxon>Leptospira</taxon>
    </lineage>
</organism>
<evidence type="ECO:0000259" key="20">
    <source>
        <dbReference type="PROSITE" id="PS51385"/>
    </source>
</evidence>
<comment type="caution">
    <text evidence="22">The sequence shown here is derived from an EMBL/GenBank/DDBJ whole genome shotgun (WGS) entry which is preliminary data.</text>
</comment>
<dbReference type="Gene3D" id="3.40.1190.20">
    <property type="match status" value="1"/>
</dbReference>
<dbReference type="PIRSF" id="PIRSF017184">
    <property type="entry name" value="Nnr"/>
    <property type="match status" value="1"/>
</dbReference>
<keyword evidence="23" id="KW-1185">Reference proteome</keyword>
<keyword evidence="9 18" id="KW-0630">Potassium</keyword>
<dbReference type="PANTHER" id="PTHR12592:SF0">
    <property type="entry name" value="ATP-DEPENDENT (S)-NAD(P)H-HYDRATE DEHYDRATASE"/>
    <property type="match status" value="1"/>
</dbReference>
<evidence type="ECO:0000256" key="9">
    <source>
        <dbReference type="ARBA" id="ARBA00022958"/>
    </source>
</evidence>
<dbReference type="InterPro" id="IPR000631">
    <property type="entry name" value="CARKD"/>
</dbReference>
<feature type="binding site" evidence="17">
    <location>
        <begin position="401"/>
        <end position="405"/>
    </location>
    <ligand>
        <name>AMP</name>
        <dbReference type="ChEBI" id="CHEBI:456215"/>
    </ligand>
</feature>
<evidence type="ECO:0000313" key="22">
    <source>
        <dbReference type="EMBL" id="PJZ72425.1"/>
    </source>
</evidence>
<comment type="catalytic activity">
    <reaction evidence="16 17 18">
        <text>(6S)-NADPHX + ADP = AMP + phosphate + NADPH + H(+)</text>
        <dbReference type="Rhea" id="RHEA:32235"/>
        <dbReference type="ChEBI" id="CHEBI:15378"/>
        <dbReference type="ChEBI" id="CHEBI:43474"/>
        <dbReference type="ChEBI" id="CHEBI:57783"/>
        <dbReference type="ChEBI" id="CHEBI:64076"/>
        <dbReference type="ChEBI" id="CHEBI:456215"/>
        <dbReference type="ChEBI" id="CHEBI:456216"/>
        <dbReference type="EC" id="4.2.1.136"/>
    </reaction>
</comment>
<dbReference type="AlphaFoldDB" id="A0A2M9ZK26"/>
<dbReference type="SUPFAM" id="SSF53613">
    <property type="entry name" value="Ribokinase-like"/>
    <property type="match status" value="1"/>
</dbReference>
<keyword evidence="7 17" id="KW-0067">ATP-binding</keyword>
<evidence type="ECO:0000256" key="8">
    <source>
        <dbReference type="ARBA" id="ARBA00022857"/>
    </source>
</evidence>
<evidence type="ECO:0000256" key="12">
    <source>
        <dbReference type="ARBA" id="ARBA00023239"/>
    </source>
</evidence>
<dbReference type="EMBL" id="NPDZ01000010">
    <property type="protein sequence ID" value="PJZ72425.1"/>
    <property type="molecule type" value="Genomic_DNA"/>
</dbReference>
<evidence type="ECO:0000256" key="3">
    <source>
        <dbReference type="ARBA" id="ARBA00006001"/>
    </source>
</evidence>
<feature type="binding site" evidence="17">
    <location>
        <position position="431"/>
    </location>
    <ligand>
        <name>(6S)-NADPHX</name>
        <dbReference type="ChEBI" id="CHEBI:64076"/>
    </ligand>
</feature>
<dbReference type="Proteomes" id="UP000231990">
    <property type="component" value="Unassembled WGS sequence"/>
</dbReference>
<evidence type="ECO:0000256" key="17">
    <source>
        <dbReference type="HAMAP-Rule" id="MF_01965"/>
    </source>
</evidence>
<dbReference type="EMBL" id="NPDY01000011">
    <property type="protein sequence ID" value="PJZ69193.1"/>
    <property type="molecule type" value="Genomic_DNA"/>
</dbReference>
<evidence type="ECO:0000256" key="5">
    <source>
        <dbReference type="ARBA" id="ARBA00022723"/>
    </source>
</evidence>
<sequence length="485" mass="53407">MKSENLFSDQESQDLDKISISESGIRAEILMGFAALSIFQTWYSQFLEYKQIVILSGSGNNGGDGFALAHFLSAEKIKCKVFFKEGTHSEETIFYKNLAETSGAELLPLEKFKASDFSEQILVVDALLGTGFRGKLTGVVENAISEIRKLQSRSDIRKFVISIDCISGYDPEAKAPFVPDAIAEIGMPKLRNLIFPEKISKKTFHPIGFKREEFSTEAKVLLPAKIEEIQPYLHRDPSSHKYGNGSAFFLGGSQGMTGAILSSVLTFHELGGGISTILSPSEKTIQKVLKKDPSLMIENWNPKENPFHSNFLKKAKVIVLGPGLSREDSAIQWSLPQRIPIVVDAGAILPISKLELGKNTLLTPHIGEWSQISGKTYSSLPQAWEDAKVWAKEKSCYLLLKSYVSILCTPEAKSYFWRGQDPKLAVMGTGDVLAGMIAFFLAKGENIADSVRLSHSLLSILAANREGYPTAGKIRKSIRKVIAHG</sequence>
<dbReference type="Pfam" id="PF01256">
    <property type="entry name" value="Carb_kinase"/>
    <property type="match status" value="1"/>
</dbReference>
<dbReference type="InterPro" id="IPR029056">
    <property type="entry name" value="Ribokinase-like"/>
</dbReference>
<dbReference type="OrthoDB" id="9806925at2"/>
<dbReference type="PROSITE" id="PS51385">
    <property type="entry name" value="YJEF_N"/>
    <property type="match status" value="1"/>
</dbReference>
<feature type="binding site" evidence="17">
    <location>
        <position position="430"/>
    </location>
    <ligand>
        <name>AMP</name>
        <dbReference type="ChEBI" id="CHEBI:456215"/>
    </ligand>
</feature>
<comment type="function">
    <text evidence="14 18">Bifunctional enzyme that catalyzes the epimerization of the S- and R-forms of NAD(P)HX and the dehydration of the S-form of NAD(P)HX at the expense of ADP, which is converted to AMP. This allows the repair of both epimers of NAD(P)HX, a damaged form of NAD(P)H that is a result of enzymatic or heat-dependent hydration.</text>
</comment>
<dbReference type="GO" id="GO:0005524">
    <property type="term" value="F:ATP binding"/>
    <property type="evidence" value="ECO:0007669"/>
    <property type="project" value="UniProtKB-UniRule"/>
</dbReference>
<comment type="similarity">
    <text evidence="3 18">In the N-terminal section; belongs to the NnrE/AIBP family.</text>
</comment>
<evidence type="ECO:0000256" key="11">
    <source>
        <dbReference type="ARBA" id="ARBA00023235"/>
    </source>
</evidence>
<dbReference type="Pfam" id="PF03853">
    <property type="entry name" value="YjeF_N"/>
    <property type="match status" value="1"/>
</dbReference>
<evidence type="ECO:0000259" key="19">
    <source>
        <dbReference type="PROSITE" id="PS51383"/>
    </source>
</evidence>
<feature type="binding site" evidence="17">
    <location>
        <position position="259"/>
    </location>
    <ligand>
        <name>(6S)-NADPHX</name>
        <dbReference type="ChEBI" id="CHEBI:64076"/>
    </ligand>
</feature>
<feature type="domain" description="YjeF N-terminal" evidence="20">
    <location>
        <begin position="12"/>
        <end position="215"/>
    </location>
</feature>
<name>A0A2M9ZK26_9LEPT</name>
<comment type="subunit">
    <text evidence="17">Homotetramer.</text>
</comment>
<keyword evidence="6 17" id="KW-0547">Nucleotide-binding</keyword>
<dbReference type="RefSeq" id="WP_100714246.1">
    <property type="nucleotide sequence ID" value="NZ_NPDY01000011.1"/>
</dbReference>
<feature type="domain" description="YjeF C-terminal" evidence="19">
    <location>
        <begin position="224"/>
        <end position="485"/>
    </location>
</feature>
<keyword evidence="8 17" id="KW-0521">NADP</keyword>
<comment type="function">
    <text evidence="17">Catalyzes the dehydration of the S-form of NAD(P)HX at the expense of ADP, which is converted to AMP. Together with NAD(P)HX epimerase, which catalyzes the epimerization of the S- and R-forms, the enzyme allows the repair of both epimers of NAD(P)HX, a damaged form of NAD(P)H that is a result of enzymatic or heat-dependent hydration.</text>
</comment>
<evidence type="ECO:0000256" key="10">
    <source>
        <dbReference type="ARBA" id="ARBA00023027"/>
    </source>
</evidence>
<keyword evidence="10 17" id="KW-0520">NAD</keyword>
<evidence type="ECO:0000256" key="14">
    <source>
        <dbReference type="ARBA" id="ARBA00025153"/>
    </source>
</evidence>
<comment type="similarity">
    <text evidence="17">Belongs to the NnrD/CARKD family.</text>
</comment>
<dbReference type="Proteomes" id="UP000231962">
    <property type="component" value="Unassembled WGS sequence"/>
</dbReference>
<dbReference type="SUPFAM" id="SSF64153">
    <property type="entry name" value="YjeF N-terminal domain-like"/>
    <property type="match status" value="1"/>
</dbReference>
<comment type="catalytic activity">
    <reaction evidence="2 18">
        <text>(6R)-NADPHX = (6S)-NADPHX</text>
        <dbReference type="Rhea" id="RHEA:32227"/>
        <dbReference type="ChEBI" id="CHEBI:64076"/>
        <dbReference type="ChEBI" id="CHEBI:64077"/>
        <dbReference type="EC" id="5.1.99.6"/>
    </reaction>
</comment>
<gene>
    <name evidence="17" type="primary">nnrD</name>
    <name evidence="21" type="ORF">CH360_11755</name>
    <name evidence="22" type="ORF">CH373_14865</name>
</gene>
<evidence type="ECO:0000313" key="21">
    <source>
        <dbReference type="EMBL" id="PJZ69193.1"/>
    </source>
</evidence>
<accession>A0A2M9ZK26</accession>
<evidence type="ECO:0000256" key="2">
    <source>
        <dbReference type="ARBA" id="ARBA00000909"/>
    </source>
</evidence>
<evidence type="ECO:0000256" key="6">
    <source>
        <dbReference type="ARBA" id="ARBA00022741"/>
    </source>
</evidence>
<reference evidence="23 24" key="1">
    <citation type="submission" date="2017-07" db="EMBL/GenBank/DDBJ databases">
        <title>Leptospira spp. isolated from tropical soils.</title>
        <authorList>
            <person name="Thibeaux R."/>
            <person name="Iraola G."/>
            <person name="Ferres I."/>
            <person name="Bierque E."/>
            <person name="Girault D."/>
            <person name="Soupe-Gilbert M.-E."/>
            <person name="Picardeau M."/>
            <person name="Goarant C."/>
        </authorList>
    </citation>
    <scope>NUCLEOTIDE SEQUENCE [LARGE SCALE GENOMIC DNA]</scope>
    <source>
        <strain evidence="22 24">FH1-B-B1</strain>
        <strain evidence="21 23">FH1-B-C1</strain>
    </source>
</reference>
<dbReference type="InterPro" id="IPR030677">
    <property type="entry name" value="Nnr"/>
</dbReference>
<dbReference type="GO" id="GO:0052855">
    <property type="term" value="F:ADP-dependent NAD(P)H-hydrate dehydratase activity"/>
    <property type="evidence" value="ECO:0007669"/>
    <property type="project" value="UniProtKB-UniRule"/>
</dbReference>
<dbReference type="InterPro" id="IPR004443">
    <property type="entry name" value="YjeF_N_dom"/>
</dbReference>
<evidence type="ECO:0000256" key="16">
    <source>
        <dbReference type="ARBA" id="ARBA00049209"/>
    </source>
</evidence>
<evidence type="ECO:0000256" key="1">
    <source>
        <dbReference type="ARBA" id="ARBA00000013"/>
    </source>
</evidence>
<dbReference type="EC" id="4.2.1.136" evidence="17"/>
<proteinExistence type="inferred from homology"/>
<evidence type="ECO:0000256" key="18">
    <source>
        <dbReference type="PIRNR" id="PIRNR017184"/>
    </source>
</evidence>
<evidence type="ECO:0000256" key="15">
    <source>
        <dbReference type="ARBA" id="ARBA00048238"/>
    </source>
</evidence>
<keyword evidence="13" id="KW-0511">Multifunctional enzyme</keyword>
<dbReference type="PROSITE" id="PS51383">
    <property type="entry name" value="YJEF_C_3"/>
    <property type="match status" value="1"/>
</dbReference>
<dbReference type="GO" id="GO:0046496">
    <property type="term" value="P:nicotinamide nucleotide metabolic process"/>
    <property type="evidence" value="ECO:0007669"/>
    <property type="project" value="UniProtKB-UniRule"/>
</dbReference>
<dbReference type="Gene3D" id="3.40.50.10260">
    <property type="entry name" value="YjeF N-terminal domain"/>
    <property type="match status" value="1"/>
</dbReference>
<evidence type="ECO:0000256" key="13">
    <source>
        <dbReference type="ARBA" id="ARBA00023268"/>
    </source>
</evidence>
<evidence type="ECO:0000256" key="7">
    <source>
        <dbReference type="ARBA" id="ARBA00022840"/>
    </source>
</evidence>
<comment type="cofactor">
    <cofactor evidence="17">
        <name>Mg(2+)</name>
        <dbReference type="ChEBI" id="CHEBI:18420"/>
    </cofactor>
</comment>
<dbReference type="GO" id="GO:0110051">
    <property type="term" value="P:metabolite repair"/>
    <property type="evidence" value="ECO:0007669"/>
    <property type="project" value="TreeGrafter"/>
</dbReference>